<proteinExistence type="predicted"/>
<feature type="compositionally biased region" description="Low complexity" evidence="1">
    <location>
        <begin position="219"/>
        <end position="233"/>
    </location>
</feature>
<feature type="compositionally biased region" description="Acidic residues" evidence="1">
    <location>
        <begin position="252"/>
        <end position="262"/>
    </location>
</feature>
<dbReference type="Proteomes" id="UP001165065">
    <property type="component" value="Unassembled WGS sequence"/>
</dbReference>
<organism evidence="2 3">
    <name type="scientific">Triparma columacea</name>
    <dbReference type="NCBI Taxonomy" id="722753"/>
    <lineage>
        <taxon>Eukaryota</taxon>
        <taxon>Sar</taxon>
        <taxon>Stramenopiles</taxon>
        <taxon>Ochrophyta</taxon>
        <taxon>Bolidophyceae</taxon>
        <taxon>Parmales</taxon>
        <taxon>Triparmaceae</taxon>
        <taxon>Triparma</taxon>
    </lineage>
</organism>
<protein>
    <submittedName>
        <fullName evidence="2">Uncharacterized protein</fullName>
    </submittedName>
</protein>
<feature type="region of interest" description="Disordered" evidence="1">
    <location>
        <begin position="246"/>
        <end position="268"/>
    </location>
</feature>
<comment type="caution">
    <text evidence="2">The sequence shown here is derived from an EMBL/GenBank/DDBJ whole genome shotgun (WGS) entry which is preliminary data.</text>
</comment>
<feature type="region of interest" description="Disordered" evidence="1">
    <location>
        <begin position="182"/>
        <end position="233"/>
    </location>
</feature>
<keyword evidence="3" id="KW-1185">Reference proteome</keyword>
<name>A0A9W7LEK2_9STRA</name>
<gene>
    <name evidence="2" type="ORF">TrCOL_g5304</name>
</gene>
<evidence type="ECO:0000313" key="3">
    <source>
        <dbReference type="Proteomes" id="UP001165065"/>
    </source>
</evidence>
<dbReference type="AlphaFoldDB" id="A0A9W7LEK2"/>
<accession>A0A9W7LEK2</accession>
<reference evidence="3" key="1">
    <citation type="journal article" date="2023" name="Commun. Biol.">
        <title>Genome analysis of Parmales, the sister group of diatoms, reveals the evolutionary specialization of diatoms from phago-mixotrophs to photoautotrophs.</title>
        <authorList>
            <person name="Ban H."/>
            <person name="Sato S."/>
            <person name="Yoshikawa S."/>
            <person name="Yamada K."/>
            <person name="Nakamura Y."/>
            <person name="Ichinomiya M."/>
            <person name="Sato N."/>
            <person name="Blanc-Mathieu R."/>
            <person name="Endo H."/>
            <person name="Kuwata A."/>
            <person name="Ogata H."/>
        </authorList>
    </citation>
    <scope>NUCLEOTIDE SEQUENCE [LARGE SCALE GENOMIC DNA]</scope>
</reference>
<sequence length="284" mass="30637">MLATLPHGAQNSVPLQKPLTYQMSVTYAYLLSAQEFPPGQDLAVYMDELSLKKEEVRLRTVPQLLGSSKTTVEESLADHMRKTGQMKIVPPAPPDILSFGPNYHAYQNRLRAAYSDEDGTEIGLWSVQERNLMPHLEAVLQIGWTKPWGKGLRQAQKAFLVRGDIWFGTFIACRAHIESAWGGGKATKTSSGGGGEATTTTSGGGGSGGGAAKRKVSRSSKQSSSSATTSSTATYSVQNTVAAIGKGRFASEENDTGSDDDFETKTKKTKKSKRAFGVDYVFDE</sequence>
<feature type="compositionally biased region" description="Gly residues" evidence="1">
    <location>
        <begin position="182"/>
        <end position="211"/>
    </location>
</feature>
<evidence type="ECO:0000313" key="2">
    <source>
        <dbReference type="EMBL" id="GMI47128.1"/>
    </source>
</evidence>
<evidence type="ECO:0000256" key="1">
    <source>
        <dbReference type="SAM" id="MobiDB-lite"/>
    </source>
</evidence>
<dbReference type="EMBL" id="BRYA01000331">
    <property type="protein sequence ID" value="GMI47128.1"/>
    <property type="molecule type" value="Genomic_DNA"/>
</dbReference>